<dbReference type="Gene3D" id="3.30.70.1280">
    <property type="entry name" value="SP0830-like domains"/>
    <property type="match status" value="1"/>
</dbReference>
<protein>
    <submittedName>
        <fullName evidence="1">DUF1697 domain-containing protein</fullName>
    </submittedName>
</protein>
<dbReference type="EMBL" id="CP034170">
    <property type="protein sequence ID" value="AZI57006.1"/>
    <property type="molecule type" value="Genomic_DNA"/>
</dbReference>
<dbReference type="Pfam" id="PF08002">
    <property type="entry name" value="DUF1697"/>
    <property type="match status" value="1"/>
</dbReference>
<gene>
    <name evidence="1" type="ORF">EH165_01305</name>
</gene>
<sequence length="191" mass="20696">MSRPPQHTSLRHGTMAPMTTYVALLRAVNVGGAKVSMTALREIALRQGWTNVSTYINSGNLLFDSLDGPIRAADLVSSGIEAAIDRHVAVVVRTPDQLAATLERSRELFAHDDDKHVAIAFLDRPVQPASLGQYDLERYVVDGAQVHLLYPTGLGNSKLTTPLIEKKLDAVATTRGRKTVMALVARASKQA</sequence>
<organism evidence="1 2">
    <name type="scientific">Nakamurella antarctica</name>
    <dbReference type="NCBI Taxonomy" id="1902245"/>
    <lineage>
        <taxon>Bacteria</taxon>
        <taxon>Bacillati</taxon>
        <taxon>Actinomycetota</taxon>
        <taxon>Actinomycetes</taxon>
        <taxon>Nakamurellales</taxon>
        <taxon>Nakamurellaceae</taxon>
        <taxon>Nakamurella</taxon>
    </lineage>
</organism>
<dbReference type="KEGG" id="nak:EH165_01305"/>
<proteinExistence type="predicted"/>
<dbReference type="OrthoDB" id="9806494at2"/>
<accession>A0A3G8ZSG1</accession>
<reference evidence="1 2" key="2">
    <citation type="submission" date="2018-12" db="EMBL/GenBank/DDBJ databases">
        <title>Nakamurella antarcticus sp. nov., isolated from Antarctica South Shetland Islands soil.</title>
        <authorList>
            <person name="Peng F."/>
        </authorList>
    </citation>
    <scope>NUCLEOTIDE SEQUENCE [LARGE SCALE GENOMIC DNA]</scope>
    <source>
        <strain evidence="1 2">S14-144</strain>
    </source>
</reference>
<dbReference type="InterPro" id="IPR012545">
    <property type="entry name" value="DUF1697"/>
</dbReference>
<evidence type="ECO:0000313" key="2">
    <source>
        <dbReference type="Proteomes" id="UP000268084"/>
    </source>
</evidence>
<reference evidence="1 2" key="1">
    <citation type="submission" date="2018-11" db="EMBL/GenBank/DDBJ databases">
        <authorList>
            <person name="Da X."/>
        </authorList>
    </citation>
    <scope>NUCLEOTIDE SEQUENCE [LARGE SCALE GENOMIC DNA]</scope>
    <source>
        <strain evidence="1 2">S14-144</strain>
    </source>
</reference>
<dbReference type="PANTHER" id="PTHR36439:SF1">
    <property type="entry name" value="DUF1697 DOMAIN-CONTAINING PROTEIN"/>
    <property type="match status" value="1"/>
</dbReference>
<dbReference type="AlphaFoldDB" id="A0A3G8ZSG1"/>
<dbReference type="PIRSF" id="PIRSF008502">
    <property type="entry name" value="UCP008502"/>
    <property type="match status" value="1"/>
</dbReference>
<name>A0A3G8ZSG1_9ACTN</name>
<dbReference type="PANTHER" id="PTHR36439">
    <property type="entry name" value="BLL4334 PROTEIN"/>
    <property type="match status" value="1"/>
</dbReference>
<evidence type="ECO:0000313" key="1">
    <source>
        <dbReference type="EMBL" id="AZI57006.1"/>
    </source>
</evidence>
<keyword evidence="2" id="KW-1185">Reference proteome</keyword>
<dbReference type="SUPFAM" id="SSF160379">
    <property type="entry name" value="SP0830-like"/>
    <property type="match status" value="1"/>
</dbReference>
<dbReference type="Proteomes" id="UP000268084">
    <property type="component" value="Chromosome"/>
</dbReference>